<evidence type="ECO:0000313" key="4">
    <source>
        <dbReference type="Proteomes" id="UP000037136"/>
    </source>
</evidence>
<proteinExistence type="predicted"/>
<feature type="region of interest" description="Disordered" evidence="1">
    <location>
        <begin position="62"/>
        <end position="101"/>
    </location>
</feature>
<reference evidence="3 4" key="1">
    <citation type="journal article" date="2015" name="BMC Genomics">
        <title>Gene expression during zombie ant biting behavior reflects the complexity underlying fungal parasitic behavioral manipulation.</title>
        <authorList>
            <person name="de Bekker C."/>
            <person name="Ohm R.A."/>
            <person name="Loreto R.G."/>
            <person name="Sebastian A."/>
            <person name="Albert I."/>
            <person name="Merrow M."/>
            <person name="Brachmann A."/>
            <person name="Hughes D.P."/>
        </authorList>
    </citation>
    <scope>NUCLEOTIDE SEQUENCE [LARGE SCALE GENOMIC DNA]</scope>
    <source>
        <strain evidence="3 4">SC16a</strain>
    </source>
</reference>
<dbReference type="STRING" id="268505.A0A2A9P308"/>
<keyword evidence="4" id="KW-1185">Reference proteome</keyword>
<reference evidence="3 4" key="2">
    <citation type="journal article" date="2017" name="Sci. Rep.">
        <title>Ant-infecting Ophiocordyceps genomes reveal a high diversity of potential behavioral manipulation genes and a possible major role for enterotoxins.</title>
        <authorList>
            <person name="de Bekker C."/>
            <person name="Ohm R.A."/>
            <person name="Evans H.C."/>
            <person name="Brachmann A."/>
            <person name="Hughes D.P."/>
        </authorList>
    </citation>
    <scope>NUCLEOTIDE SEQUENCE [LARGE SCALE GENOMIC DNA]</scope>
    <source>
        <strain evidence="3 4">SC16a</strain>
    </source>
</reference>
<evidence type="ECO:0000313" key="3">
    <source>
        <dbReference type="EMBL" id="PFH55865.1"/>
    </source>
</evidence>
<evidence type="ECO:0000256" key="1">
    <source>
        <dbReference type="SAM" id="MobiDB-lite"/>
    </source>
</evidence>
<comment type="caution">
    <text evidence="3">The sequence shown here is derived from an EMBL/GenBank/DDBJ whole genome shotgun (WGS) entry which is preliminary data.</text>
</comment>
<gene>
    <name evidence="3" type="ORF">XA68_17484</name>
</gene>
<dbReference type="AlphaFoldDB" id="A0A2A9P308"/>
<name>A0A2A9P308_OPHUN</name>
<feature type="domain" description="PD-(D/E)XK nuclease-like" evidence="2">
    <location>
        <begin position="169"/>
        <end position="435"/>
    </location>
</feature>
<dbReference type="EMBL" id="LAZP02000737">
    <property type="protein sequence ID" value="PFH55865.1"/>
    <property type="molecule type" value="Genomic_DNA"/>
</dbReference>
<sequence length="446" mass="50003">MSTDSVSKWLNSIPEPLHPTPFSYRFPIKMVRKRGRPMPPEAINYDHRLLCDTSCGSPTKWYDAQDSTPRSDANRPHTTRSESGYSLPSSSPSSDASRRLSPREHLLSLELGQEGARIREISRLQDPSPDLANLQKTIDDISLGLGILPPSMRDQLAQHRDERLSTMAKNESCFSAARDEAGPAPSPSSVIDLLDAAFECQENLHAEASWNIEVHSEVLRLALRPPGQPQFGHLINFMPCSTASIINEYLPTFSTSKNIDFCVYMDPCHRDPKIQHAIDILRGNLSYGVINYTNYLPLRVRPIAFNIETKKIGEGWDSAALRLGVWQAAHWNMLHYLEDLAAPFSVQNSTSATWAIKSGGESTTTTSREPAQLLDFLPGIVVQGHDWYVVIARREKSQAMVWTKMAIGATNSVMGIYQVVHAIQALRKWALDTYWPRLRRTLLASK</sequence>
<accession>A0A2A9P308</accession>
<dbReference type="OrthoDB" id="4924078at2759"/>
<protein>
    <recommendedName>
        <fullName evidence="2">PD-(D/E)XK nuclease-like domain-containing protein</fullName>
    </recommendedName>
</protein>
<organism evidence="3 4">
    <name type="scientific">Ophiocordyceps unilateralis</name>
    <name type="common">Zombie-ant fungus</name>
    <name type="synonym">Torrubia unilateralis</name>
    <dbReference type="NCBI Taxonomy" id="268505"/>
    <lineage>
        <taxon>Eukaryota</taxon>
        <taxon>Fungi</taxon>
        <taxon>Dikarya</taxon>
        <taxon>Ascomycota</taxon>
        <taxon>Pezizomycotina</taxon>
        <taxon>Sordariomycetes</taxon>
        <taxon>Hypocreomycetidae</taxon>
        <taxon>Hypocreales</taxon>
        <taxon>Ophiocordycipitaceae</taxon>
        <taxon>Ophiocordyceps</taxon>
    </lineage>
</organism>
<evidence type="ECO:0000259" key="2">
    <source>
        <dbReference type="Pfam" id="PF20516"/>
    </source>
</evidence>
<dbReference type="InterPro" id="IPR046797">
    <property type="entry name" value="PDDEXK_12"/>
</dbReference>
<dbReference type="Pfam" id="PF20516">
    <property type="entry name" value="PDDEXK_12"/>
    <property type="match status" value="1"/>
</dbReference>
<dbReference type="Proteomes" id="UP000037136">
    <property type="component" value="Unassembled WGS sequence"/>
</dbReference>
<feature type="compositionally biased region" description="Low complexity" evidence="1">
    <location>
        <begin position="81"/>
        <end position="95"/>
    </location>
</feature>